<proteinExistence type="predicted"/>
<sequence>MLARSSSVLHPKKLEMAKRQNDQHPKKVPTAQFLGERTNEIKAWCVSQWVHCLHVYSHSGEQNHFLICLTATKPRSYHLPLLTSQYLILDASFPATSFLKAKLVSLYAFYGLQNAAYDFFQL</sequence>
<protein>
    <submittedName>
        <fullName evidence="1">Uncharacterized protein</fullName>
    </submittedName>
</protein>
<keyword evidence="2" id="KW-1185">Reference proteome</keyword>
<comment type="caution">
    <text evidence="1">The sequence shown here is derived from an EMBL/GenBank/DDBJ whole genome shotgun (WGS) entry which is preliminary data.</text>
</comment>
<dbReference type="EMBL" id="JAHRIM010082163">
    <property type="protein sequence ID" value="MEQ2275599.1"/>
    <property type="molecule type" value="Genomic_DNA"/>
</dbReference>
<gene>
    <name evidence="1" type="ORF">XENORESO_006006</name>
</gene>
<reference evidence="1 2" key="1">
    <citation type="submission" date="2021-06" db="EMBL/GenBank/DDBJ databases">
        <authorList>
            <person name="Palmer J.M."/>
        </authorList>
    </citation>
    <scope>NUCLEOTIDE SEQUENCE [LARGE SCALE GENOMIC DNA]</scope>
    <source>
        <strain evidence="1 2">XR_2019</strain>
        <tissue evidence="1">Muscle</tissue>
    </source>
</reference>
<evidence type="ECO:0000313" key="1">
    <source>
        <dbReference type="EMBL" id="MEQ2275599.1"/>
    </source>
</evidence>
<dbReference type="Proteomes" id="UP001444071">
    <property type="component" value="Unassembled WGS sequence"/>
</dbReference>
<organism evidence="1 2">
    <name type="scientific">Xenotaenia resolanae</name>
    <dbReference type="NCBI Taxonomy" id="208358"/>
    <lineage>
        <taxon>Eukaryota</taxon>
        <taxon>Metazoa</taxon>
        <taxon>Chordata</taxon>
        <taxon>Craniata</taxon>
        <taxon>Vertebrata</taxon>
        <taxon>Euteleostomi</taxon>
        <taxon>Actinopterygii</taxon>
        <taxon>Neopterygii</taxon>
        <taxon>Teleostei</taxon>
        <taxon>Neoteleostei</taxon>
        <taxon>Acanthomorphata</taxon>
        <taxon>Ovalentaria</taxon>
        <taxon>Atherinomorphae</taxon>
        <taxon>Cyprinodontiformes</taxon>
        <taxon>Goodeidae</taxon>
        <taxon>Xenotaenia</taxon>
    </lineage>
</organism>
<accession>A0ABV0X1K2</accession>
<name>A0ABV0X1K2_9TELE</name>
<evidence type="ECO:0000313" key="2">
    <source>
        <dbReference type="Proteomes" id="UP001444071"/>
    </source>
</evidence>